<dbReference type="EMBL" id="JAVRHN010000001">
    <property type="protein sequence ID" value="MDT0685080.1"/>
    <property type="molecule type" value="Genomic_DNA"/>
</dbReference>
<evidence type="ECO:0000313" key="2">
    <source>
        <dbReference type="Proteomes" id="UP001253848"/>
    </source>
</evidence>
<protein>
    <submittedName>
        <fullName evidence="1">DUF1697 domain-containing protein</fullName>
    </submittedName>
</protein>
<gene>
    <name evidence="1" type="ORF">RM541_01810</name>
</gene>
<keyword evidence="2" id="KW-1185">Reference proteome</keyword>
<dbReference type="RefSeq" id="WP_311498515.1">
    <property type="nucleotide sequence ID" value="NZ_JAVRHN010000001.1"/>
</dbReference>
<dbReference type="Gene3D" id="3.30.70.1280">
    <property type="entry name" value="SP0830-like domains"/>
    <property type="match status" value="1"/>
</dbReference>
<dbReference type="PANTHER" id="PTHR36439:SF1">
    <property type="entry name" value="DUF1697 DOMAIN-CONTAINING PROTEIN"/>
    <property type="match status" value="1"/>
</dbReference>
<proteinExistence type="predicted"/>
<comment type="caution">
    <text evidence="1">The sequence shown here is derived from an EMBL/GenBank/DDBJ whole genome shotgun (WGS) entry which is preliminary data.</text>
</comment>
<dbReference type="PANTHER" id="PTHR36439">
    <property type="entry name" value="BLL4334 PROTEIN"/>
    <property type="match status" value="1"/>
</dbReference>
<name>A0ABU3DN00_9FLAO</name>
<accession>A0ABU3DN00</accession>
<dbReference type="Proteomes" id="UP001253848">
    <property type="component" value="Unassembled WGS sequence"/>
</dbReference>
<dbReference type="InterPro" id="IPR012545">
    <property type="entry name" value="DUF1697"/>
</dbReference>
<dbReference type="Pfam" id="PF08002">
    <property type="entry name" value="DUF1697"/>
    <property type="match status" value="1"/>
</dbReference>
<evidence type="ECO:0000313" key="1">
    <source>
        <dbReference type="EMBL" id="MDT0685080.1"/>
    </source>
</evidence>
<dbReference type="SUPFAM" id="SSF160379">
    <property type="entry name" value="SP0830-like"/>
    <property type="match status" value="1"/>
</dbReference>
<organism evidence="1 2">
    <name type="scientific">Autumnicola psychrophila</name>
    <dbReference type="NCBI Taxonomy" id="3075592"/>
    <lineage>
        <taxon>Bacteria</taxon>
        <taxon>Pseudomonadati</taxon>
        <taxon>Bacteroidota</taxon>
        <taxon>Flavobacteriia</taxon>
        <taxon>Flavobacteriales</taxon>
        <taxon>Flavobacteriaceae</taxon>
        <taxon>Autumnicola</taxon>
    </lineage>
</organism>
<sequence>MNNNLMESKIAILRGINVGGKRKILMADLRDLCGELEMDNVKTYIQSGNIIFNSAGRNPILENKLERAIMKKFRFEVPVIVRTLEELQEIVDQNPFYTSTANVINCT</sequence>
<reference evidence="1 2" key="1">
    <citation type="submission" date="2023-09" db="EMBL/GenBank/DDBJ databases">
        <authorList>
            <person name="Rey-Velasco X."/>
        </authorList>
    </citation>
    <scope>NUCLEOTIDE SEQUENCE [LARGE SCALE GENOMIC DNA]</scope>
    <source>
        <strain evidence="1 2">F225</strain>
    </source>
</reference>